<gene>
    <name evidence="3" type="ORF">UFOVP1307_127</name>
    <name evidence="1" type="ORF">UFOVP651_219</name>
    <name evidence="2" type="ORF">UFOVP902_75</name>
</gene>
<evidence type="ECO:0000313" key="2">
    <source>
        <dbReference type="EMBL" id="CAB4170647.1"/>
    </source>
</evidence>
<reference evidence="1" key="1">
    <citation type="submission" date="2020-04" db="EMBL/GenBank/DDBJ databases">
        <authorList>
            <person name="Chiriac C."/>
            <person name="Salcher M."/>
            <person name="Ghai R."/>
            <person name="Kavagutti S V."/>
        </authorList>
    </citation>
    <scope>NUCLEOTIDE SEQUENCE</scope>
</reference>
<accession>A0A6J5NIX3</accession>
<name>A0A6J5NIX3_9CAUD</name>
<evidence type="ECO:0000313" key="1">
    <source>
        <dbReference type="EMBL" id="CAB4155324.1"/>
    </source>
</evidence>
<protein>
    <submittedName>
        <fullName evidence="1">Uncharacterized protein</fullName>
    </submittedName>
</protein>
<proteinExistence type="predicted"/>
<dbReference type="EMBL" id="LR796625">
    <property type="protein sequence ID" value="CAB4155324.1"/>
    <property type="molecule type" value="Genomic_DNA"/>
</dbReference>
<sequence>MSIQIITDQFSFKKANDFIDVTMHPTEKWLELKIETTESFPIETQEELDIIYQKLSEALKSFE</sequence>
<dbReference type="EMBL" id="LR796859">
    <property type="protein sequence ID" value="CAB4170647.1"/>
    <property type="molecule type" value="Genomic_DNA"/>
</dbReference>
<organism evidence="1">
    <name type="scientific">uncultured Caudovirales phage</name>
    <dbReference type="NCBI Taxonomy" id="2100421"/>
    <lineage>
        <taxon>Viruses</taxon>
        <taxon>Duplodnaviria</taxon>
        <taxon>Heunggongvirae</taxon>
        <taxon>Uroviricota</taxon>
        <taxon>Caudoviricetes</taxon>
        <taxon>Peduoviridae</taxon>
        <taxon>Maltschvirus</taxon>
        <taxon>Maltschvirus maltsch</taxon>
    </lineage>
</organism>
<evidence type="ECO:0000313" key="3">
    <source>
        <dbReference type="EMBL" id="CAB4198513.1"/>
    </source>
</evidence>
<dbReference type="EMBL" id="LR797270">
    <property type="protein sequence ID" value="CAB4198513.1"/>
    <property type="molecule type" value="Genomic_DNA"/>
</dbReference>